<keyword evidence="3" id="KW-1185">Reference proteome</keyword>
<dbReference type="InterPro" id="IPR024524">
    <property type="entry name" value="DUF3800"/>
</dbReference>
<dbReference type="EMBL" id="CP042329">
    <property type="protein sequence ID" value="QDZ41667.1"/>
    <property type="molecule type" value="Genomic_DNA"/>
</dbReference>
<dbReference type="Pfam" id="PF12686">
    <property type="entry name" value="DUF3800"/>
    <property type="match status" value="1"/>
</dbReference>
<dbReference type="KEGG" id="enn:FRE64_17015"/>
<geneLocation type="plasmid" evidence="3">
    <name>peu3</name>
</geneLocation>
<protein>
    <submittedName>
        <fullName evidence="1">DUF3800 domain-containing protein</fullName>
    </submittedName>
</protein>
<name>A0A5B8NRS6_9CHRO</name>
<dbReference type="OrthoDB" id="9799211at2"/>
<dbReference type="AlphaFoldDB" id="A0A5B8NRS6"/>
<dbReference type="RefSeq" id="WP_146297616.1">
    <property type="nucleotide sequence ID" value="NZ_CP042329.1"/>
</dbReference>
<gene>
    <name evidence="1" type="ORF">FRE64_17015</name>
    <name evidence="2" type="ORF">FRE64_17155</name>
</gene>
<dbReference type="EMBL" id="CP042329">
    <property type="protein sequence ID" value="QDZ41693.1"/>
    <property type="molecule type" value="Genomic_DNA"/>
</dbReference>
<proteinExistence type="predicted"/>
<organism evidence="1 3">
    <name type="scientific">Euhalothece natronophila Z-M001</name>
    <dbReference type="NCBI Taxonomy" id="522448"/>
    <lineage>
        <taxon>Bacteria</taxon>
        <taxon>Bacillati</taxon>
        <taxon>Cyanobacteriota</taxon>
        <taxon>Cyanophyceae</taxon>
        <taxon>Oscillatoriophycideae</taxon>
        <taxon>Chroococcales</taxon>
        <taxon>Halothecacae</taxon>
        <taxon>Halothece cluster</taxon>
        <taxon>Euhalothece</taxon>
    </lineage>
</organism>
<dbReference type="KEGG" id="enn:FRE64_17155"/>
<dbReference type="Proteomes" id="UP000318453">
    <property type="component" value="Plasmid pEu3"/>
</dbReference>
<reference evidence="1" key="1">
    <citation type="submission" date="2019-08" db="EMBL/GenBank/DDBJ databases">
        <title>Carotenoids and Carotenoid Binding Proteins in the Halophilic Cyanobacterium Euhalothece sp. ZM00.</title>
        <authorList>
            <person name="Cho S.M."/>
            <person name="Song J.Y."/>
            <person name="Park Y.-I."/>
        </authorList>
    </citation>
    <scope>NUCLEOTIDE SEQUENCE [LARGE SCALE GENOMIC DNA]</scope>
    <source>
        <strain evidence="1">Z-M001</strain>
        <plasmid evidence="1">pEu3</plasmid>
    </source>
</reference>
<evidence type="ECO:0000313" key="2">
    <source>
        <dbReference type="EMBL" id="QDZ41693.1"/>
    </source>
</evidence>
<sequence>MINIYADETCTHPSQGKYLIISAITLESEVAKPIRKRINSLKANLPQSEFHFTKLTKNTVHQYKQLIDLLFEYYHQKESYKRGIFKPRAYRKITFDALFVEHQKIDNVTFNNGDAKLGFLRFYKTLLEFLVRKYYLQGQKFDIVPDDINLKKGLLTVNEHEIQLEGFDSVKHLINQDFELKNGIPNVIHRIQKHQSHAEPLLQLTDVILGLLKCKFNDSNLTGSKREKARREVLSYFEQRCEEAGIKLDLGNMYPYRSFNLWEFNSVEF</sequence>
<geneLocation type="plasmid" evidence="1">
    <name>pEu3</name>
</geneLocation>
<evidence type="ECO:0000313" key="3">
    <source>
        <dbReference type="Proteomes" id="UP000318453"/>
    </source>
</evidence>
<evidence type="ECO:0000313" key="1">
    <source>
        <dbReference type="EMBL" id="QDZ41667.1"/>
    </source>
</evidence>
<keyword evidence="1" id="KW-0614">Plasmid</keyword>
<accession>A0A5B8NRS6</accession>